<sequence>MTETKKMLSYDSQSEFIDSYTFRTSNKSIKQLSSSEISSQAWMKTLSEPPKFGHQKHQHKQPIQDFNLVTEIFDDVNNNFSGSCSL</sequence>
<evidence type="ECO:0000313" key="1">
    <source>
        <dbReference type="EMBL" id="RKF54112.1"/>
    </source>
</evidence>
<evidence type="ECO:0000313" key="2">
    <source>
        <dbReference type="Proteomes" id="UP000285405"/>
    </source>
</evidence>
<reference evidence="1 2" key="1">
    <citation type="journal article" date="2018" name="BMC Genomics">
        <title>Comparative genome analyses reveal sequence features reflecting distinct modes of host-adaptation between dicot and monocot powdery mildew.</title>
        <authorList>
            <person name="Wu Y."/>
            <person name="Ma X."/>
            <person name="Pan Z."/>
            <person name="Kale S.D."/>
            <person name="Song Y."/>
            <person name="King H."/>
            <person name="Zhang Q."/>
            <person name="Presley C."/>
            <person name="Deng X."/>
            <person name="Wei C.I."/>
            <person name="Xiao S."/>
        </authorList>
    </citation>
    <scope>NUCLEOTIDE SEQUENCE [LARGE SCALE GENOMIC DNA]</scope>
    <source>
        <strain evidence="1">UCSC1</strain>
    </source>
</reference>
<dbReference type="EMBL" id="MCBR01021468">
    <property type="protein sequence ID" value="RKF54112.1"/>
    <property type="molecule type" value="Genomic_DNA"/>
</dbReference>
<organism evidence="1 2">
    <name type="scientific">Golovinomyces cichoracearum</name>
    <dbReference type="NCBI Taxonomy" id="62708"/>
    <lineage>
        <taxon>Eukaryota</taxon>
        <taxon>Fungi</taxon>
        <taxon>Dikarya</taxon>
        <taxon>Ascomycota</taxon>
        <taxon>Pezizomycotina</taxon>
        <taxon>Leotiomycetes</taxon>
        <taxon>Erysiphales</taxon>
        <taxon>Erysiphaceae</taxon>
        <taxon>Golovinomyces</taxon>
    </lineage>
</organism>
<dbReference type="Proteomes" id="UP000285405">
    <property type="component" value="Unassembled WGS sequence"/>
</dbReference>
<proteinExistence type="predicted"/>
<accession>A0A420H9K9</accession>
<name>A0A420H9K9_9PEZI</name>
<dbReference type="AlphaFoldDB" id="A0A420H9K9"/>
<gene>
    <name evidence="1" type="ORF">GcC1_214032</name>
</gene>
<protein>
    <submittedName>
        <fullName evidence="1">Uncharacterized protein</fullName>
    </submittedName>
</protein>
<comment type="caution">
    <text evidence="1">The sequence shown here is derived from an EMBL/GenBank/DDBJ whole genome shotgun (WGS) entry which is preliminary data.</text>
</comment>